<evidence type="ECO:0000313" key="2">
    <source>
        <dbReference type="EnsemblPlants" id="Bo3g093440.1"/>
    </source>
</evidence>
<dbReference type="HOGENOM" id="CLU_1899109_0_0_1"/>
<reference evidence="2 3" key="1">
    <citation type="journal article" date="2014" name="Genome Biol.">
        <title>Transcriptome and methylome profiling reveals relics of genome dominance in the mesopolyploid Brassica oleracea.</title>
        <authorList>
            <person name="Parkin I.A."/>
            <person name="Koh C."/>
            <person name="Tang H."/>
            <person name="Robinson S.J."/>
            <person name="Kagale S."/>
            <person name="Clarke W.E."/>
            <person name="Town C.D."/>
            <person name="Nixon J."/>
            <person name="Krishnakumar V."/>
            <person name="Bidwell S.L."/>
            <person name="Denoeud F."/>
            <person name="Belcram H."/>
            <person name="Links M.G."/>
            <person name="Just J."/>
            <person name="Clarke C."/>
            <person name="Bender T."/>
            <person name="Huebert T."/>
            <person name="Mason A.S."/>
            <person name="Pires J.C."/>
            <person name="Barker G."/>
            <person name="Moore J."/>
            <person name="Walley P.G."/>
            <person name="Manoli S."/>
            <person name="Batley J."/>
            <person name="Edwards D."/>
            <person name="Nelson M.N."/>
            <person name="Wang X."/>
            <person name="Paterson A.H."/>
            <person name="King G."/>
            <person name="Bancroft I."/>
            <person name="Chalhoub B."/>
            <person name="Sharpe A.G."/>
        </authorList>
    </citation>
    <scope>NUCLEOTIDE SEQUENCE</scope>
    <source>
        <strain evidence="2 3">cv. TO1000</strain>
    </source>
</reference>
<name>A0A0D3BE99_BRAOL</name>
<protein>
    <recommendedName>
        <fullName evidence="4">Bifunctional inhibitor/plant lipid transfer protein/seed storage helical domain-containing protein</fullName>
    </recommendedName>
</protein>
<evidence type="ECO:0008006" key="4">
    <source>
        <dbReference type="Google" id="ProtNLM"/>
    </source>
</evidence>
<proteinExistence type="predicted"/>
<dbReference type="AlphaFoldDB" id="A0A0D3BE99"/>
<reference evidence="2" key="2">
    <citation type="submission" date="2015-03" db="UniProtKB">
        <authorList>
            <consortium name="EnsemblPlants"/>
        </authorList>
    </citation>
    <scope>IDENTIFICATION</scope>
</reference>
<dbReference type="Gramene" id="Bo3g093440.1">
    <property type="protein sequence ID" value="Bo3g093440.1"/>
    <property type="gene ID" value="Bo3g093440"/>
</dbReference>
<dbReference type="Proteomes" id="UP000032141">
    <property type="component" value="Chromosome C3"/>
</dbReference>
<evidence type="ECO:0000256" key="1">
    <source>
        <dbReference type="SAM" id="SignalP"/>
    </source>
</evidence>
<dbReference type="EnsemblPlants" id="Bo3g093440.1">
    <property type="protein sequence ID" value="Bo3g093440.1"/>
    <property type="gene ID" value="Bo3g093440"/>
</dbReference>
<feature type="signal peptide" evidence="1">
    <location>
        <begin position="1"/>
        <end position="23"/>
    </location>
</feature>
<organism evidence="2 3">
    <name type="scientific">Brassica oleracea var. oleracea</name>
    <dbReference type="NCBI Taxonomy" id="109376"/>
    <lineage>
        <taxon>Eukaryota</taxon>
        <taxon>Viridiplantae</taxon>
        <taxon>Streptophyta</taxon>
        <taxon>Embryophyta</taxon>
        <taxon>Tracheophyta</taxon>
        <taxon>Spermatophyta</taxon>
        <taxon>Magnoliopsida</taxon>
        <taxon>eudicotyledons</taxon>
        <taxon>Gunneridae</taxon>
        <taxon>Pentapetalae</taxon>
        <taxon>rosids</taxon>
        <taxon>malvids</taxon>
        <taxon>Brassicales</taxon>
        <taxon>Brassicaceae</taxon>
        <taxon>Brassiceae</taxon>
        <taxon>Brassica</taxon>
    </lineage>
</organism>
<accession>A0A0D3BE99</accession>
<keyword evidence="1" id="KW-0732">Signal</keyword>
<feature type="chain" id="PRO_5002257768" description="Bifunctional inhibitor/plant lipid transfer protein/seed storage helical domain-containing protein" evidence="1">
    <location>
        <begin position="24"/>
        <end position="134"/>
    </location>
</feature>
<keyword evidence="3" id="KW-1185">Reference proteome</keyword>
<evidence type="ECO:0000313" key="3">
    <source>
        <dbReference type="Proteomes" id="UP000032141"/>
    </source>
</evidence>
<sequence>MACSMKFICILGLILLTGAVVDGQGECGSSSLFSEALKLAQCVPTALTAQCCNLLWSYQQNPECLSAPFFVLTRLESSASRRMLSVPSPNYAFLTSISSVNHKCVREQMMIRRFNTTPKQALHHSLSSCIILYE</sequence>